<feature type="signal peptide" evidence="1">
    <location>
        <begin position="1"/>
        <end position="21"/>
    </location>
</feature>
<dbReference type="Gene3D" id="3.20.20.80">
    <property type="entry name" value="Glycosidases"/>
    <property type="match status" value="1"/>
</dbReference>
<protein>
    <submittedName>
        <fullName evidence="3">DUF3459 domain-containing protein</fullName>
    </submittedName>
</protein>
<keyword evidence="1" id="KW-0732">Signal</keyword>
<feature type="chain" id="PRO_5037296778" evidence="1">
    <location>
        <begin position="22"/>
        <end position="460"/>
    </location>
</feature>
<dbReference type="CDD" id="cd11313">
    <property type="entry name" value="AmyAc_arch_bac_AmyA"/>
    <property type="match status" value="1"/>
</dbReference>
<comment type="caution">
    <text evidence="3">The sequence shown here is derived from an EMBL/GenBank/DDBJ whole genome shotgun (WGS) entry which is preliminary data.</text>
</comment>
<dbReference type="GO" id="GO:0005975">
    <property type="term" value="P:carbohydrate metabolic process"/>
    <property type="evidence" value="ECO:0007669"/>
    <property type="project" value="InterPro"/>
</dbReference>
<dbReference type="Proteomes" id="UP000628448">
    <property type="component" value="Unassembled WGS sequence"/>
</dbReference>
<dbReference type="SUPFAM" id="SSF51011">
    <property type="entry name" value="Glycosyl hydrolase domain"/>
    <property type="match status" value="1"/>
</dbReference>
<dbReference type="PANTHER" id="PTHR47786">
    <property type="entry name" value="ALPHA-1,4-GLUCAN:MALTOSE-1-PHOSPHATE MALTOSYLTRANSFERASE"/>
    <property type="match status" value="1"/>
</dbReference>
<dbReference type="Pfam" id="PF00128">
    <property type="entry name" value="Alpha-amylase"/>
    <property type="match status" value="2"/>
</dbReference>
<dbReference type="InterPro" id="IPR006047">
    <property type="entry name" value="GH13_cat_dom"/>
</dbReference>
<dbReference type="InterPro" id="IPR017853">
    <property type="entry name" value="GH"/>
</dbReference>
<dbReference type="Pfam" id="PF16657">
    <property type="entry name" value="Malt_amylase_C"/>
    <property type="match status" value="1"/>
</dbReference>
<dbReference type="SUPFAM" id="SSF51445">
    <property type="entry name" value="(Trans)glycosidases"/>
    <property type="match status" value="1"/>
</dbReference>
<evidence type="ECO:0000313" key="4">
    <source>
        <dbReference type="Proteomes" id="UP000628448"/>
    </source>
</evidence>
<organism evidence="3 4">
    <name type="scientific">Panacibacter microcysteis</name>
    <dbReference type="NCBI Taxonomy" id="2793269"/>
    <lineage>
        <taxon>Bacteria</taxon>
        <taxon>Pseudomonadati</taxon>
        <taxon>Bacteroidota</taxon>
        <taxon>Chitinophagia</taxon>
        <taxon>Chitinophagales</taxon>
        <taxon>Chitinophagaceae</taxon>
        <taxon>Panacibacter</taxon>
    </lineage>
</organism>
<gene>
    <name evidence="3" type="ORF">I5907_08945</name>
</gene>
<dbReference type="Gene3D" id="2.60.40.1180">
    <property type="entry name" value="Golgi alpha-mannosidase II"/>
    <property type="match status" value="1"/>
</dbReference>
<keyword evidence="4" id="KW-1185">Reference proteome</keyword>
<name>A0A931E8W1_9BACT</name>
<evidence type="ECO:0000313" key="3">
    <source>
        <dbReference type="EMBL" id="MBG9376359.1"/>
    </source>
</evidence>
<dbReference type="PANTHER" id="PTHR47786:SF2">
    <property type="entry name" value="GLYCOSYL HYDROLASE FAMILY 13 CATALYTIC DOMAIN-CONTAINING PROTEIN"/>
    <property type="match status" value="1"/>
</dbReference>
<accession>A0A931E8W1</accession>
<dbReference type="SMART" id="SM00642">
    <property type="entry name" value="Aamy"/>
    <property type="match status" value="1"/>
</dbReference>
<sequence length="460" mass="52049">MYKYSSYIALLLLAISLFSCKSNTTEQAGTATGNIDTAITDGHPAWILQGNIYEVNVRQYTREGTFNAFAANLERLQAMGVQTLWFMPINPISKVDRKGALGSYYAVANYTQINPEFGTMADWKALVKQCHNMGFKVIIDWVPSHTGADHYWLEQHPDFYVRDSITGKAISLYDWTDTRRLNYANPVLVDSMINSMKFWIKETDIDGFRCDVAGEVADDYWQKCIPELKKMKNIFMLAEGNKASLPRDGFDATYTWNEFNMMKLIAKGERPAFAIDSVIAQTDSSFPTNALLMYFTSNHDENSWNKADYGTMPGAAHAPFAVLTQTLQRSVPLIYSGQEEPYLDSISFFYKDTIRFENYARAGFYKTLLTLRKENPALAANAAFRKIATDNDKAVYAFERSNGNAGVLVVVNLTNQPQQAVLKNIAAKGEVKNVFLDKPEQLKNGQVFSLKPWDYLVYSY</sequence>
<reference evidence="3" key="1">
    <citation type="submission" date="2020-11" db="EMBL/GenBank/DDBJ databases">
        <title>Bacterial whole genome sequence for Panacibacter sp. DH6.</title>
        <authorList>
            <person name="Le V."/>
            <person name="Ko S."/>
            <person name="Ahn C.-Y."/>
            <person name="Oh H.-M."/>
        </authorList>
    </citation>
    <scope>NUCLEOTIDE SEQUENCE</scope>
    <source>
        <strain evidence="3">DH6</strain>
    </source>
</reference>
<dbReference type="InterPro" id="IPR013780">
    <property type="entry name" value="Glyco_hydro_b"/>
</dbReference>
<proteinExistence type="predicted"/>
<evidence type="ECO:0000259" key="2">
    <source>
        <dbReference type="SMART" id="SM00642"/>
    </source>
</evidence>
<dbReference type="EMBL" id="JADWYR010000001">
    <property type="protein sequence ID" value="MBG9376359.1"/>
    <property type="molecule type" value="Genomic_DNA"/>
</dbReference>
<dbReference type="PROSITE" id="PS51257">
    <property type="entry name" value="PROKAR_LIPOPROTEIN"/>
    <property type="match status" value="1"/>
</dbReference>
<dbReference type="RefSeq" id="WP_196990372.1">
    <property type="nucleotide sequence ID" value="NZ_JADWYR010000001.1"/>
</dbReference>
<dbReference type="InterPro" id="IPR032091">
    <property type="entry name" value="Malt_amylase-like_C"/>
</dbReference>
<dbReference type="AlphaFoldDB" id="A0A931E8W1"/>
<dbReference type="GO" id="GO:0016798">
    <property type="term" value="F:hydrolase activity, acting on glycosyl bonds"/>
    <property type="evidence" value="ECO:0007669"/>
    <property type="project" value="UniProtKB-KW"/>
</dbReference>
<evidence type="ECO:0000256" key="1">
    <source>
        <dbReference type="SAM" id="SignalP"/>
    </source>
</evidence>
<feature type="domain" description="Glycosyl hydrolase family 13 catalytic" evidence="2">
    <location>
        <begin position="54"/>
        <end position="372"/>
    </location>
</feature>